<dbReference type="Pfam" id="PF13843">
    <property type="entry name" value="DDE_Tnp_1_7"/>
    <property type="match status" value="1"/>
</dbReference>
<evidence type="ECO:0000259" key="1">
    <source>
        <dbReference type="Pfam" id="PF13843"/>
    </source>
</evidence>
<accession>A0A812AJ52</accession>
<protein>
    <recommendedName>
        <fullName evidence="1">PiggyBac transposable element-derived protein domain-containing protein</fullName>
    </recommendedName>
</protein>
<gene>
    <name evidence="2" type="ORF">SPHA_1245</name>
</gene>
<dbReference type="EMBL" id="CAHIKZ030000034">
    <property type="protein sequence ID" value="CAE1143291.1"/>
    <property type="molecule type" value="Genomic_DNA"/>
</dbReference>
<feature type="domain" description="PiggyBac transposable element-derived protein" evidence="1">
    <location>
        <begin position="3"/>
        <end position="96"/>
    </location>
</feature>
<dbReference type="AlphaFoldDB" id="A0A812AJ52"/>
<evidence type="ECO:0000313" key="3">
    <source>
        <dbReference type="Proteomes" id="UP000597762"/>
    </source>
</evidence>
<name>A0A812AJ52_ACAPH</name>
<evidence type="ECO:0000313" key="2">
    <source>
        <dbReference type="EMBL" id="CAE1143291.1"/>
    </source>
</evidence>
<dbReference type="PANTHER" id="PTHR46599:SF6">
    <property type="entry name" value="DUAL SPECIFICITY PHOSPHATASE 26"/>
    <property type="match status" value="1"/>
</dbReference>
<dbReference type="Proteomes" id="UP000597762">
    <property type="component" value="Unassembled WGS sequence"/>
</dbReference>
<reference evidence="2" key="1">
    <citation type="submission" date="2021-01" db="EMBL/GenBank/DDBJ databases">
        <authorList>
            <person name="Li R."/>
            <person name="Bekaert M."/>
        </authorList>
    </citation>
    <scope>NUCLEOTIDE SEQUENCE</scope>
    <source>
        <strain evidence="2">Farmed</strain>
    </source>
</reference>
<proteinExistence type="predicted"/>
<dbReference type="PANTHER" id="PTHR46599">
    <property type="entry name" value="PIGGYBAC TRANSPOSABLE ELEMENT-DERIVED PROTEIN 4"/>
    <property type="match status" value="1"/>
</dbReference>
<organism evidence="2 3">
    <name type="scientific">Acanthosepion pharaonis</name>
    <name type="common">Pharaoh cuttlefish</name>
    <name type="synonym">Sepia pharaonis</name>
    <dbReference type="NCBI Taxonomy" id="158019"/>
    <lineage>
        <taxon>Eukaryota</taxon>
        <taxon>Metazoa</taxon>
        <taxon>Spiralia</taxon>
        <taxon>Lophotrochozoa</taxon>
        <taxon>Mollusca</taxon>
        <taxon>Cephalopoda</taxon>
        <taxon>Coleoidea</taxon>
        <taxon>Decapodiformes</taxon>
        <taxon>Sepiida</taxon>
        <taxon>Sepiina</taxon>
        <taxon>Sepiidae</taxon>
        <taxon>Acanthosepion</taxon>
    </lineage>
</organism>
<dbReference type="InterPro" id="IPR029526">
    <property type="entry name" value="PGBD"/>
</dbReference>
<keyword evidence="3" id="KW-1185">Reference proteome</keyword>
<sequence>MWDTFIEACGIHYIPHDFLPVGEQLLAFRGRCPFRMYIPNKPAKYGIKIVIVNDVKNKYMLSGIPYLGKQETWATDMQNLGYSFTKDLTQLYHNQQECNKRQLVYLCAPHPEYAAQLWNDADCVSQWKQVRDTRRDEGQDHTGSRFQCLSVHNGHETCVVCAQHPFQQENCPPHVFNAWK</sequence>
<dbReference type="OrthoDB" id="8819525at2759"/>
<comment type="caution">
    <text evidence="2">The sequence shown here is derived from an EMBL/GenBank/DDBJ whole genome shotgun (WGS) entry which is preliminary data.</text>
</comment>